<protein>
    <submittedName>
        <fullName evidence="2">Uncharacterized protein</fullName>
    </submittedName>
</protein>
<proteinExistence type="predicted"/>
<dbReference type="AlphaFoldDB" id="A0A401KGK3"/>
<feature type="compositionally biased region" description="Acidic residues" evidence="1">
    <location>
        <begin position="333"/>
        <end position="346"/>
    </location>
</feature>
<dbReference type="Proteomes" id="UP000286921">
    <property type="component" value="Unassembled WGS sequence"/>
</dbReference>
<dbReference type="EMBL" id="BDHI01000001">
    <property type="protein sequence ID" value="GCB18500.1"/>
    <property type="molecule type" value="Genomic_DNA"/>
</dbReference>
<sequence>MPLEPPATEFPKGESPSDTQPSRRPSVHLTAEDYDKYQSHYYANLQDEVSRWTESFVCVDTPSLSRVQKQMIIRRLDRYCIQEPWNKIQSLLSPSYRAVFHLCLAEAMIYRTIFTHLLEKPFGFLDGKRDATDMIGDLSFSERIQYLYERYYGSSPVNAMWWRMVTLSLANLKEDDTFKSPRDKTPYEFGDRSRKRQANMARDLADQLLADSLFQLLLHSAQAFINHEVILGGQVKIHQLPELKQFDTSTGLMFSMKFHCNKQEDPPLYVPKPRGRVILVVRPGVCRYDTPIRFIPFSHQPLRLKELEGEPTSWLVCKAEVLMETVKASSSSDEYEPEPEDKDVSF</sequence>
<evidence type="ECO:0000313" key="3">
    <source>
        <dbReference type="Proteomes" id="UP000286921"/>
    </source>
</evidence>
<evidence type="ECO:0000256" key="1">
    <source>
        <dbReference type="SAM" id="MobiDB-lite"/>
    </source>
</evidence>
<evidence type="ECO:0000313" key="2">
    <source>
        <dbReference type="EMBL" id="GCB18500.1"/>
    </source>
</evidence>
<dbReference type="STRING" id="105351.A0A401KGK3"/>
<organism evidence="2 3">
    <name type="scientific">Aspergillus awamori</name>
    <name type="common">Black koji mold</name>
    <dbReference type="NCBI Taxonomy" id="105351"/>
    <lineage>
        <taxon>Eukaryota</taxon>
        <taxon>Fungi</taxon>
        <taxon>Dikarya</taxon>
        <taxon>Ascomycota</taxon>
        <taxon>Pezizomycotina</taxon>
        <taxon>Eurotiomycetes</taxon>
        <taxon>Eurotiomycetidae</taxon>
        <taxon>Eurotiales</taxon>
        <taxon>Aspergillaceae</taxon>
        <taxon>Aspergillus</taxon>
    </lineage>
</organism>
<accession>A0A401KGK3</accession>
<name>A0A401KGK3_ASPAW</name>
<gene>
    <name evidence="2" type="ORF">AAWM_01385</name>
</gene>
<feature type="region of interest" description="Disordered" evidence="1">
    <location>
        <begin position="327"/>
        <end position="346"/>
    </location>
</feature>
<reference evidence="2 3" key="1">
    <citation type="submission" date="2016-09" db="EMBL/GenBank/DDBJ databases">
        <title>Aspergillus awamori IFM 58123T.</title>
        <authorList>
            <person name="Kusuya Y."/>
            <person name="Shimizu M."/>
            <person name="Takahashi H."/>
            <person name="Yaguchi T."/>
        </authorList>
    </citation>
    <scope>NUCLEOTIDE SEQUENCE [LARGE SCALE GENOMIC DNA]</scope>
    <source>
        <strain evidence="2 3">IFM 58123</strain>
    </source>
</reference>
<keyword evidence="3" id="KW-1185">Reference proteome</keyword>
<feature type="region of interest" description="Disordered" evidence="1">
    <location>
        <begin position="1"/>
        <end position="26"/>
    </location>
</feature>
<comment type="caution">
    <text evidence="2">The sequence shown here is derived from an EMBL/GenBank/DDBJ whole genome shotgun (WGS) entry which is preliminary data.</text>
</comment>